<dbReference type="GO" id="GO:0016853">
    <property type="term" value="F:isomerase activity"/>
    <property type="evidence" value="ECO:0007669"/>
    <property type="project" value="UniProtKB-KW"/>
</dbReference>
<accession>A0A517VS45</accession>
<organism evidence="3 4">
    <name type="scientific">Gimesia aquarii</name>
    <dbReference type="NCBI Taxonomy" id="2527964"/>
    <lineage>
        <taxon>Bacteria</taxon>
        <taxon>Pseudomonadati</taxon>
        <taxon>Planctomycetota</taxon>
        <taxon>Planctomycetia</taxon>
        <taxon>Planctomycetales</taxon>
        <taxon>Planctomycetaceae</taxon>
        <taxon>Gimesia</taxon>
    </lineage>
</organism>
<protein>
    <submittedName>
        <fullName evidence="3">4-oxalomesaconate tautomerase</fullName>
        <ecNumber evidence="3">5.3.2.8</ecNumber>
    </submittedName>
</protein>
<dbReference type="InterPro" id="IPR047687">
    <property type="entry name" value="OMA_tautomer-like"/>
</dbReference>
<dbReference type="RefSeq" id="WP_197998778.1">
    <property type="nucleotide sequence ID" value="NZ_CP037920.1"/>
</dbReference>
<keyword evidence="2 3" id="KW-0413">Isomerase</keyword>
<dbReference type="EC" id="5.3.2.8" evidence="3"/>
<dbReference type="Gene3D" id="3.10.310.10">
    <property type="entry name" value="Diaminopimelate Epimerase, Chain A, domain 1"/>
    <property type="match status" value="2"/>
</dbReference>
<dbReference type="Proteomes" id="UP000318704">
    <property type="component" value="Chromosome"/>
</dbReference>
<dbReference type="SUPFAM" id="SSF54506">
    <property type="entry name" value="Diaminopimelate epimerase-like"/>
    <property type="match status" value="2"/>
</dbReference>
<dbReference type="PANTHER" id="PTHR43709:SF3">
    <property type="entry name" value="ISOMERASE YBHH-RELATED"/>
    <property type="match status" value="1"/>
</dbReference>
<evidence type="ECO:0000256" key="2">
    <source>
        <dbReference type="ARBA" id="ARBA00023235"/>
    </source>
</evidence>
<dbReference type="EMBL" id="CP037920">
    <property type="protein sequence ID" value="QDT95817.1"/>
    <property type="molecule type" value="Genomic_DNA"/>
</dbReference>
<name>A0A517VS45_9PLAN</name>
<reference evidence="3 4" key="1">
    <citation type="submission" date="2019-03" db="EMBL/GenBank/DDBJ databases">
        <title>Deep-cultivation of Planctomycetes and their phenomic and genomic characterization uncovers novel biology.</title>
        <authorList>
            <person name="Wiegand S."/>
            <person name="Jogler M."/>
            <person name="Boedeker C."/>
            <person name="Pinto D."/>
            <person name="Vollmers J."/>
            <person name="Rivas-Marin E."/>
            <person name="Kohn T."/>
            <person name="Peeters S.H."/>
            <person name="Heuer A."/>
            <person name="Rast P."/>
            <person name="Oberbeckmann S."/>
            <person name="Bunk B."/>
            <person name="Jeske O."/>
            <person name="Meyerdierks A."/>
            <person name="Storesund J.E."/>
            <person name="Kallscheuer N."/>
            <person name="Luecker S."/>
            <person name="Lage O.M."/>
            <person name="Pohl T."/>
            <person name="Merkel B.J."/>
            <person name="Hornburger P."/>
            <person name="Mueller R.-W."/>
            <person name="Bruemmer F."/>
            <person name="Labrenz M."/>
            <person name="Spormann A.M."/>
            <person name="Op den Camp H."/>
            <person name="Overmann J."/>
            <person name="Amann R."/>
            <person name="Jetten M.S.M."/>
            <person name="Mascher T."/>
            <person name="Medema M.H."/>
            <person name="Devos D.P."/>
            <person name="Kaster A.-K."/>
            <person name="Ovreas L."/>
            <person name="Rohde M."/>
            <person name="Galperin M.Y."/>
            <person name="Jogler C."/>
        </authorList>
    </citation>
    <scope>NUCLEOTIDE SEQUENCE [LARGE SCALE GENOMIC DNA]</scope>
    <source>
        <strain evidence="3 4">V144</strain>
    </source>
</reference>
<evidence type="ECO:0000313" key="4">
    <source>
        <dbReference type="Proteomes" id="UP000318704"/>
    </source>
</evidence>
<dbReference type="PANTHER" id="PTHR43709">
    <property type="entry name" value="ACONITATE ISOMERASE-RELATED"/>
    <property type="match status" value="1"/>
</dbReference>
<proteinExistence type="inferred from homology"/>
<evidence type="ECO:0000313" key="3">
    <source>
        <dbReference type="EMBL" id="QDT95817.1"/>
    </source>
</evidence>
<gene>
    <name evidence="3" type="primary">galD</name>
    <name evidence="3" type="ORF">V144x_12640</name>
</gene>
<dbReference type="NCBIfam" id="NF033377">
    <property type="entry name" value="OMA_tautomer"/>
    <property type="match status" value="1"/>
</dbReference>
<dbReference type="KEGG" id="gaw:V144x_12640"/>
<evidence type="ECO:0000256" key="1">
    <source>
        <dbReference type="ARBA" id="ARBA00007673"/>
    </source>
</evidence>
<dbReference type="AlphaFoldDB" id="A0A517VS45"/>
<comment type="similarity">
    <text evidence="1">Belongs to the PrpF family.</text>
</comment>
<dbReference type="Pfam" id="PF04303">
    <property type="entry name" value="PrpF"/>
    <property type="match status" value="1"/>
</dbReference>
<dbReference type="InterPro" id="IPR007400">
    <property type="entry name" value="PrpF-like"/>
</dbReference>
<sequence length="379" mass="40062">MEDTESIRSALPHRMESMPQFALPCLFMRGGTSRGPYLLASDLPADVTSRDRVLLAMMGSPDARQIDGIGGGDSLTSKVAILSPSQQPDCDVDYLFAQVKVTESAVDTSANCGNIVSGVGPAAILRDLVPVQDDTTTVRVFNTNTKTRINVNVQTPQGQVEFAGDARIDGVPGTAAPIQLEFLDVLGPRTGDVFPTGSRTDEIEGVPVTCIDSANPTILLHAEALGEDGHERPEELDADHPMLVRLESIRRAASLKMGLGDATGRVTPKVALLSPPREGGHVCSRYFVPDHCHAAHAITGAISIAVAAAFDGTVAESITGHESGNECTVVVEHPAGHVDIVLKLDPKSDGQQHVLSASVLRTARLLMEGQVFVPAVAFE</sequence>